<dbReference type="SMART" id="SM00342">
    <property type="entry name" value="HTH_ARAC"/>
    <property type="match status" value="1"/>
</dbReference>
<dbReference type="PANTHER" id="PTHR43280">
    <property type="entry name" value="ARAC-FAMILY TRANSCRIPTIONAL REGULATOR"/>
    <property type="match status" value="1"/>
</dbReference>
<keyword evidence="4" id="KW-0597">Phosphoprotein</keyword>
<evidence type="ECO:0000259" key="6">
    <source>
        <dbReference type="PROSITE" id="PS50110"/>
    </source>
</evidence>
<keyword evidence="8" id="KW-1185">Reference proteome</keyword>
<sequence>MWKVLLVEDEAIVRRSIIGIIDWEAFGFRVVAEAEDGERALKEMERHRPDLVISDIVMPNLNGLELLRQARERDFDGVFIMLTAMNEFEYAQQALEYGATGYLLKLSMSPESLQTTLDKVSRQLTKRAQERSHTQLYTAYPKEWEAIMNGSLRESSVVVSESSAKQEPRDDAWGQVIICTALDGGEGFDAKLLDSWKLMEWHTPPLAHQYAALGMTSVFLWSSKPPRWLGGIPRPGQIAFAVSCLEKGTHASFTRDWQLTLRRLDASWYSGKPGWFRVIPGSKDALPSAFWRGESERLRQLGRSGPSGMMPLLQEAWTDMERDRISWYGVKTFALRALDIIADGRGEALAYHKSQVTRASSHAQCLRTMAAAVDSLLTLSLSRKGETDHPEVNRIMAYIQDHYDRNISVKAMAEMVQLDEKYLSGLFHKKTGESLIQYVQRIRVEKAKEALRFTEVPVNEIGELVGFLNPNYFYRTFKKWTHQTPSDYRRGD</sequence>
<evidence type="ECO:0000256" key="1">
    <source>
        <dbReference type="ARBA" id="ARBA00023015"/>
    </source>
</evidence>
<dbReference type="CDD" id="cd17536">
    <property type="entry name" value="REC_YesN-like"/>
    <property type="match status" value="1"/>
</dbReference>
<dbReference type="PROSITE" id="PS01124">
    <property type="entry name" value="HTH_ARAC_FAMILY_2"/>
    <property type="match status" value="1"/>
</dbReference>
<dbReference type="Gene3D" id="1.10.10.60">
    <property type="entry name" value="Homeodomain-like"/>
    <property type="match status" value="2"/>
</dbReference>
<feature type="modified residue" description="4-aspartylphosphate" evidence="4">
    <location>
        <position position="55"/>
    </location>
</feature>
<keyword evidence="1" id="KW-0805">Transcription regulation</keyword>
<dbReference type="Proteomes" id="UP000658690">
    <property type="component" value="Unassembled WGS sequence"/>
</dbReference>
<reference evidence="7 8" key="1">
    <citation type="submission" date="2019-10" db="EMBL/GenBank/DDBJ databases">
        <title>Description of Paenibacillus choica sp. nov.</title>
        <authorList>
            <person name="Carlier A."/>
            <person name="Qi S."/>
        </authorList>
    </citation>
    <scope>NUCLEOTIDE SEQUENCE [LARGE SCALE GENOMIC DNA]</scope>
    <source>
        <strain evidence="7 8">LMG 31460</strain>
    </source>
</reference>
<dbReference type="InterPro" id="IPR018060">
    <property type="entry name" value="HTH_AraC"/>
</dbReference>
<dbReference type="Pfam" id="PF12833">
    <property type="entry name" value="HTH_18"/>
    <property type="match status" value="1"/>
</dbReference>
<dbReference type="SMART" id="SM00448">
    <property type="entry name" value="REC"/>
    <property type="match status" value="1"/>
</dbReference>
<organism evidence="7 8">
    <name type="scientific">Paenibacillus germinis</name>
    <dbReference type="NCBI Taxonomy" id="2654979"/>
    <lineage>
        <taxon>Bacteria</taxon>
        <taxon>Bacillati</taxon>
        <taxon>Bacillota</taxon>
        <taxon>Bacilli</taxon>
        <taxon>Bacillales</taxon>
        <taxon>Paenibacillaceae</taxon>
        <taxon>Paenibacillus</taxon>
    </lineage>
</organism>
<name>A0ABX1Z5I0_9BACL</name>
<gene>
    <name evidence="7" type="ORF">GC102_22680</name>
</gene>
<evidence type="ECO:0000313" key="8">
    <source>
        <dbReference type="Proteomes" id="UP000658690"/>
    </source>
</evidence>
<dbReference type="InterPro" id="IPR011006">
    <property type="entry name" value="CheY-like_superfamily"/>
</dbReference>
<dbReference type="InterPro" id="IPR009057">
    <property type="entry name" value="Homeodomain-like_sf"/>
</dbReference>
<keyword evidence="2" id="KW-0238">DNA-binding</keyword>
<dbReference type="InterPro" id="IPR001789">
    <property type="entry name" value="Sig_transdc_resp-reg_receiver"/>
</dbReference>
<proteinExistence type="predicted"/>
<dbReference type="SUPFAM" id="SSF52172">
    <property type="entry name" value="CheY-like"/>
    <property type="match status" value="1"/>
</dbReference>
<evidence type="ECO:0000256" key="3">
    <source>
        <dbReference type="ARBA" id="ARBA00023163"/>
    </source>
</evidence>
<evidence type="ECO:0000313" key="7">
    <source>
        <dbReference type="EMBL" id="NOU88537.1"/>
    </source>
</evidence>
<dbReference type="RefSeq" id="WP_171691546.1">
    <property type="nucleotide sequence ID" value="NZ_WHOC01000121.1"/>
</dbReference>
<feature type="domain" description="Response regulatory" evidence="6">
    <location>
        <begin position="3"/>
        <end position="120"/>
    </location>
</feature>
<dbReference type="PROSITE" id="PS50110">
    <property type="entry name" value="RESPONSE_REGULATORY"/>
    <property type="match status" value="1"/>
</dbReference>
<dbReference type="Pfam" id="PF00072">
    <property type="entry name" value="Response_reg"/>
    <property type="match status" value="1"/>
</dbReference>
<dbReference type="PANTHER" id="PTHR43280:SF2">
    <property type="entry name" value="HTH-TYPE TRANSCRIPTIONAL REGULATOR EXSA"/>
    <property type="match status" value="1"/>
</dbReference>
<comment type="caution">
    <text evidence="7">The sequence shown here is derived from an EMBL/GenBank/DDBJ whole genome shotgun (WGS) entry which is preliminary data.</text>
</comment>
<keyword evidence="3" id="KW-0804">Transcription</keyword>
<accession>A0ABX1Z5I0</accession>
<evidence type="ECO:0000256" key="4">
    <source>
        <dbReference type="PROSITE-ProRule" id="PRU00169"/>
    </source>
</evidence>
<feature type="domain" description="HTH araC/xylS-type" evidence="5">
    <location>
        <begin position="393"/>
        <end position="491"/>
    </location>
</feature>
<evidence type="ECO:0000256" key="2">
    <source>
        <dbReference type="ARBA" id="ARBA00023125"/>
    </source>
</evidence>
<evidence type="ECO:0000259" key="5">
    <source>
        <dbReference type="PROSITE" id="PS01124"/>
    </source>
</evidence>
<dbReference type="Gene3D" id="3.40.50.2300">
    <property type="match status" value="1"/>
</dbReference>
<protein>
    <submittedName>
        <fullName evidence="7">Response regulator</fullName>
    </submittedName>
</protein>
<dbReference type="EMBL" id="WHOC01000121">
    <property type="protein sequence ID" value="NOU88537.1"/>
    <property type="molecule type" value="Genomic_DNA"/>
</dbReference>
<dbReference type="SUPFAM" id="SSF46689">
    <property type="entry name" value="Homeodomain-like"/>
    <property type="match status" value="2"/>
</dbReference>